<evidence type="ECO:0008006" key="6">
    <source>
        <dbReference type="Google" id="ProtNLM"/>
    </source>
</evidence>
<dbReference type="PANTHER" id="PTHR24412:SF489">
    <property type="entry name" value="RING FINGER DOMAIN AND KELCH REPEAT-CONTAINING PROTEIN DDB_G0271372"/>
    <property type="match status" value="1"/>
</dbReference>
<proteinExistence type="predicted"/>
<gene>
    <name evidence="4" type="ORF">KIH39_04470</name>
</gene>
<dbReference type="Gene3D" id="2.120.10.80">
    <property type="entry name" value="Kelch-type beta propeller"/>
    <property type="match status" value="2"/>
</dbReference>
<keyword evidence="2" id="KW-0677">Repeat</keyword>
<dbReference type="InterPro" id="IPR011043">
    <property type="entry name" value="Gal_Oxase/kelch_b-propeller"/>
</dbReference>
<dbReference type="SUPFAM" id="SSF50965">
    <property type="entry name" value="Galactose oxidase, central domain"/>
    <property type="match status" value="1"/>
</dbReference>
<evidence type="ECO:0000256" key="2">
    <source>
        <dbReference type="ARBA" id="ARBA00022737"/>
    </source>
</evidence>
<feature type="signal peptide" evidence="3">
    <location>
        <begin position="1"/>
        <end position="20"/>
    </location>
</feature>
<dbReference type="KEGG" id="tsph:KIH39_04470"/>
<dbReference type="InterPro" id="IPR015915">
    <property type="entry name" value="Kelch-typ_b-propeller"/>
</dbReference>
<dbReference type="EMBL" id="CP074694">
    <property type="protein sequence ID" value="QVL33178.1"/>
    <property type="molecule type" value="Genomic_DNA"/>
</dbReference>
<evidence type="ECO:0000256" key="3">
    <source>
        <dbReference type="SAM" id="SignalP"/>
    </source>
</evidence>
<keyword evidence="3" id="KW-0732">Signal</keyword>
<evidence type="ECO:0000313" key="5">
    <source>
        <dbReference type="Proteomes" id="UP000676194"/>
    </source>
</evidence>
<evidence type="ECO:0000313" key="4">
    <source>
        <dbReference type="EMBL" id="QVL33178.1"/>
    </source>
</evidence>
<protein>
    <recommendedName>
        <fullName evidence="6">N-acetylneuraminate epimerase</fullName>
    </recommendedName>
</protein>
<dbReference type="AlphaFoldDB" id="A0A8E6B792"/>
<reference evidence="4" key="1">
    <citation type="submission" date="2021-05" db="EMBL/GenBank/DDBJ databases">
        <title>Complete genome sequence of the cellulolytic planctomycete Telmatocola sphagniphila SP2T and characterization of the first cellulase from planctomycetes.</title>
        <authorList>
            <person name="Rakitin A.L."/>
            <person name="Beletsky A.V."/>
            <person name="Naumoff D.G."/>
            <person name="Kulichevskaya I.S."/>
            <person name="Mardanov A.V."/>
            <person name="Ravin N.V."/>
            <person name="Dedysh S.N."/>
        </authorList>
    </citation>
    <scope>NUCLEOTIDE SEQUENCE</scope>
    <source>
        <strain evidence="4">SP2T</strain>
    </source>
</reference>
<dbReference type="Pfam" id="PF01344">
    <property type="entry name" value="Kelch_1"/>
    <property type="match status" value="2"/>
</dbReference>
<sequence>MARHLLILSWLCLFSVAVLRAEENKASHFPPLPAAVSSFGAIACEGYVYIYGGHVGKSHSYDTTSVLNTLHRCALEGGKEWEVLPAGEHLQGTNLASYKGKIYLVGGMQPRNAVGAKADLHSVADCSCYDPAKKVWEKLAPLPAGRSSHEVVVAGDKLVVVGGWQMRGLKESTIWAKTALTLDLSKPNAKWESTPQPFERRAMTLAAIGDKVYAIAGLNGEGESERTVDILDCSTGKWSKGPDIPGDDKAGFSPAACTLNDRIILNTSAGPVFRLSAKGDAWEKVGEVKIKRIVHRLVPVGKETVLVLGGAGSEGNVTEVETVKIPQ</sequence>
<evidence type="ECO:0000256" key="1">
    <source>
        <dbReference type="ARBA" id="ARBA00022441"/>
    </source>
</evidence>
<keyword evidence="5" id="KW-1185">Reference proteome</keyword>
<dbReference type="PANTHER" id="PTHR24412">
    <property type="entry name" value="KELCH PROTEIN"/>
    <property type="match status" value="1"/>
</dbReference>
<organism evidence="4 5">
    <name type="scientific">Telmatocola sphagniphila</name>
    <dbReference type="NCBI Taxonomy" id="1123043"/>
    <lineage>
        <taxon>Bacteria</taxon>
        <taxon>Pseudomonadati</taxon>
        <taxon>Planctomycetota</taxon>
        <taxon>Planctomycetia</taxon>
        <taxon>Gemmatales</taxon>
        <taxon>Gemmataceae</taxon>
    </lineage>
</organism>
<dbReference type="RefSeq" id="WP_213498068.1">
    <property type="nucleotide sequence ID" value="NZ_CP074694.1"/>
</dbReference>
<accession>A0A8E6B792</accession>
<keyword evidence="1" id="KW-0880">Kelch repeat</keyword>
<dbReference type="SMART" id="SM00612">
    <property type="entry name" value="Kelch"/>
    <property type="match status" value="2"/>
</dbReference>
<dbReference type="InterPro" id="IPR006652">
    <property type="entry name" value="Kelch_1"/>
</dbReference>
<feature type="chain" id="PRO_5034608207" description="N-acetylneuraminate epimerase" evidence="3">
    <location>
        <begin position="21"/>
        <end position="327"/>
    </location>
</feature>
<name>A0A8E6B792_9BACT</name>
<dbReference type="Proteomes" id="UP000676194">
    <property type="component" value="Chromosome"/>
</dbReference>